<dbReference type="AlphaFoldDB" id="A0A6A6GG69"/>
<feature type="transmembrane region" description="Helical" evidence="1">
    <location>
        <begin position="52"/>
        <end position="70"/>
    </location>
</feature>
<evidence type="ECO:0000313" key="3">
    <source>
        <dbReference type="Proteomes" id="UP000799538"/>
    </source>
</evidence>
<keyword evidence="3" id="KW-1185">Reference proteome</keyword>
<feature type="transmembrane region" description="Helical" evidence="1">
    <location>
        <begin position="109"/>
        <end position="128"/>
    </location>
</feature>
<proteinExistence type="predicted"/>
<gene>
    <name evidence="2" type="ORF">BDZ85DRAFT_260985</name>
</gene>
<keyword evidence="1" id="KW-1133">Transmembrane helix</keyword>
<dbReference type="EMBL" id="ML992505">
    <property type="protein sequence ID" value="KAF2224450.1"/>
    <property type="molecule type" value="Genomic_DNA"/>
</dbReference>
<keyword evidence="1" id="KW-0812">Transmembrane</keyword>
<keyword evidence="1" id="KW-0472">Membrane</keyword>
<dbReference type="Proteomes" id="UP000799538">
    <property type="component" value="Unassembled WGS sequence"/>
</dbReference>
<evidence type="ECO:0008006" key="4">
    <source>
        <dbReference type="Google" id="ProtNLM"/>
    </source>
</evidence>
<evidence type="ECO:0000256" key="1">
    <source>
        <dbReference type="SAM" id="Phobius"/>
    </source>
</evidence>
<evidence type="ECO:0000313" key="2">
    <source>
        <dbReference type="EMBL" id="KAF2224450.1"/>
    </source>
</evidence>
<sequence>MTTPQRVITVRRLQTTMAASYAGMGAWCLLFPSTVLSLSLRPAFRTTHPTVILLMRCFGAQAATAGLLLGTAQMTSFSFKAFSLAMVPYIAGFNAWAVLGGGREMFTPWIWMDVIGNLFFMGGSWWAGEVLGGVEKAQGGKAN</sequence>
<accession>A0A6A6GG69</accession>
<feature type="transmembrane region" description="Helical" evidence="1">
    <location>
        <begin position="21"/>
        <end position="40"/>
    </location>
</feature>
<protein>
    <recommendedName>
        <fullName evidence="4">Integral membrane protein</fullName>
    </recommendedName>
</protein>
<organism evidence="2 3">
    <name type="scientific">Elsinoe ampelina</name>
    <dbReference type="NCBI Taxonomy" id="302913"/>
    <lineage>
        <taxon>Eukaryota</taxon>
        <taxon>Fungi</taxon>
        <taxon>Dikarya</taxon>
        <taxon>Ascomycota</taxon>
        <taxon>Pezizomycotina</taxon>
        <taxon>Dothideomycetes</taxon>
        <taxon>Dothideomycetidae</taxon>
        <taxon>Myriangiales</taxon>
        <taxon>Elsinoaceae</taxon>
        <taxon>Elsinoe</taxon>
    </lineage>
</organism>
<feature type="transmembrane region" description="Helical" evidence="1">
    <location>
        <begin position="77"/>
        <end position="97"/>
    </location>
</feature>
<name>A0A6A6GG69_9PEZI</name>
<dbReference type="OrthoDB" id="2145250at2759"/>
<reference evidence="3" key="1">
    <citation type="journal article" date="2020" name="Stud. Mycol.">
        <title>101 Dothideomycetes genomes: A test case for predicting lifestyles and emergence of pathogens.</title>
        <authorList>
            <person name="Haridas S."/>
            <person name="Albert R."/>
            <person name="Binder M."/>
            <person name="Bloem J."/>
            <person name="LaButti K."/>
            <person name="Salamov A."/>
            <person name="Andreopoulos B."/>
            <person name="Baker S."/>
            <person name="Barry K."/>
            <person name="Bills G."/>
            <person name="Bluhm B."/>
            <person name="Cannon C."/>
            <person name="Castanera R."/>
            <person name="Culley D."/>
            <person name="Daum C."/>
            <person name="Ezra D."/>
            <person name="Gonzalez J."/>
            <person name="Henrissat B."/>
            <person name="Kuo A."/>
            <person name="Liang C."/>
            <person name="Lipzen A."/>
            <person name="Lutzoni F."/>
            <person name="Magnuson J."/>
            <person name="Mondo S."/>
            <person name="Nolan M."/>
            <person name="Ohm R."/>
            <person name="Pangilinan J."/>
            <person name="Park H.-J."/>
            <person name="Ramirez L."/>
            <person name="Alfaro M."/>
            <person name="Sun H."/>
            <person name="Tritt A."/>
            <person name="Yoshinaga Y."/>
            <person name="Zwiers L.-H."/>
            <person name="Turgeon B."/>
            <person name="Goodwin S."/>
            <person name="Spatafora J."/>
            <person name="Crous P."/>
            <person name="Grigoriev I."/>
        </authorList>
    </citation>
    <scope>NUCLEOTIDE SEQUENCE [LARGE SCALE GENOMIC DNA]</scope>
    <source>
        <strain evidence="3">CECT 20119</strain>
    </source>
</reference>